<proteinExistence type="predicted"/>
<evidence type="ECO:0000313" key="1">
    <source>
        <dbReference type="EMBL" id="CAI74070.1"/>
    </source>
</evidence>
<dbReference type="AlphaFoldDB" id="Q4UFP6"/>
<evidence type="ECO:0000313" key="2">
    <source>
        <dbReference type="Proteomes" id="UP000001950"/>
    </source>
</evidence>
<organism evidence="1 2">
    <name type="scientific">Theileria annulata</name>
    <dbReference type="NCBI Taxonomy" id="5874"/>
    <lineage>
        <taxon>Eukaryota</taxon>
        <taxon>Sar</taxon>
        <taxon>Alveolata</taxon>
        <taxon>Apicomplexa</taxon>
        <taxon>Aconoidasida</taxon>
        <taxon>Piroplasmida</taxon>
        <taxon>Theileriidae</taxon>
        <taxon>Theileria</taxon>
    </lineage>
</organism>
<dbReference type="VEuPathDB" id="PiroplasmaDB:TA15815"/>
<accession>Q4UFP6</accession>
<name>Q4UFP6_THEAN</name>
<dbReference type="EMBL" id="CR940348">
    <property type="protein sequence ID" value="CAI74070.1"/>
    <property type="molecule type" value="Genomic_DNA"/>
</dbReference>
<keyword evidence="2" id="KW-1185">Reference proteome</keyword>
<sequence>MLKNVCKHAFELNFRIYFLVNQLNICRKMTTYKISHCSNTPKCSTTIIVHKGNKGPVYQELQRVKVIKEKECSGCQCQNSTQEYLVYEWPNSTNYIII</sequence>
<dbReference type="RefSeq" id="XP_951802.1">
    <property type="nucleotide sequence ID" value="XM_946709.1"/>
</dbReference>
<dbReference type="Proteomes" id="UP000001950">
    <property type="component" value="Chromosome 2"/>
</dbReference>
<dbReference type="GeneID" id="3862003"/>
<dbReference type="KEGG" id="tan:TA15815"/>
<dbReference type="InParanoid" id="Q4UFP6"/>
<protein>
    <submittedName>
        <fullName evidence="1">Uncharacterized protein</fullName>
    </submittedName>
</protein>
<reference evidence="1 2" key="1">
    <citation type="journal article" date="2005" name="Science">
        <title>Genome of the host-cell transforming parasite Theileria annulata compared with T. parva.</title>
        <authorList>
            <person name="Pain A."/>
            <person name="Renauld H."/>
            <person name="Berriman M."/>
            <person name="Murphy L."/>
            <person name="Yeats C.A."/>
            <person name="Weir W."/>
            <person name="Kerhornou A."/>
            <person name="Aslett M."/>
            <person name="Bishop R."/>
            <person name="Bouchier C."/>
            <person name="Cochet M."/>
            <person name="Coulson R.M.R."/>
            <person name="Cronin A."/>
            <person name="de Villiers E.P."/>
            <person name="Fraser A."/>
            <person name="Fosker N."/>
            <person name="Gardner M."/>
            <person name="Goble A."/>
            <person name="Griffiths-Jones S."/>
            <person name="Harris D.E."/>
            <person name="Katzer F."/>
            <person name="Larke N."/>
            <person name="Lord A."/>
            <person name="Maser P."/>
            <person name="McKellar S."/>
            <person name="Mooney P."/>
            <person name="Morton F."/>
            <person name="Nene V."/>
            <person name="O'Neil S."/>
            <person name="Price C."/>
            <person name="Quail M.A."/>
            <person name="Rabbinowitsch E."/>
            <person name="Rawlings N.D."/>
            <person name="Rutter S."/>
            <person name="Saunders D."/>
            <person name="Seeger K."/>
            <person name="Shah T."/>
            <person name="Squares R."/>
            <person name="Squares S."/>
            <person name="Tivey A."/>
            <person name="Walker A.R."/>
            <person name="Woodward J."/>
            <person name="Dobbelaere D.A.E."/>
            <person name="Langsley G."/>
            <person name="Rajandream M.A."/>
            <person name="McKeever D."/>
            <person name="Shiels B."/>
            <person name="Tait A."/>
            <person name="Barrell B.G."/>
            <person name="Hall N."/>
        </authorList>
    </citation>
    <scope>NUCLEOTIDE SEQUENCE [LARGE SCALE GENOMIC DNA]</scope>
    <source>
        <strain evidence="2">Ankara</strain>
    </source>
</reference>
<gene>
    <name evidence="1" type="ORF">TA15815</name>
</gene>